<keyword evidence="3" id="KW-0732">Signal</keyword>
<dbReference type="InterPro" id="IPR036259">
    <property type="entry name" value="MFS_trans_sf"/>
</dbReference>
<dbReference type="InterPro" id="IPR004156">
    <property type="entry name" value="OATP"/>
</dbReference>
<reference evidence="4" key="1">
    <citation type="submission" date="2020-11" db="EMBL/GenBank/DDBJ databases">
        <authorList>
            <person name="Tran Van P."/>
        </authorList>
    </citation>
    <scope>NUCLEOTIDE SEQUENCE</scope>
</reference>
<dbReference type="EMBL" id="CAJPIZ010028408">
    <property type="protein sequence ID" value="CAG2119465.1"/>
    <property type="molecule type" value="Genomic_DNA"/>
</dbReference>
<dbReference type="PANTHER" id="PTHR11388:SF76">
    <property type="entry name" value="SOLUTE CARRIER ORGANIC ANION TRANSPORTER FAMILY MEMBER"/>
    <property type="match status" value="1"/>
</dbReference>
<feature type="transmembrane region" description="Helical" evidence="2">
    <location>
        <begin position="228"/>
        <end position="248"/>
    </location>
</feature>
<dbReference type="OrthoDB" id="5062115at2759"/>
<evidence type="ECO:0000256" key="1">
    <source>
        <dbReference type="ARBA" id="ARBA00023157"/>
    </source>
</evidence>
<dbReference type="Proteomes" id="UP000759131">
    <property type="component" value="Unassembled WGS sequence"/>
</dbReference>
<dbReference type="AlphaFoldDB" id="A0A7R9LJW6"/>
<dbReference type="GO" id="GO:0015347">
    <property type="term" value="F:sodium-independent organic anion transmembrane transporter activity"/>
    <property type="evidence" value="ECO:0007669"/>
    <property type="project" value="TreeGrafter"/>
</dbReference>
<dbReference type="SUPFAM" id="SSF103473">
    <property type="entry name" value="MFS general substrate transporter"/>
    <property type="match status" value="1"/>
</dbReference>
<name>A0A7R9LJW6_9ACAR</name>
<gene>
    <name evidence="4" type="ORF">OSB1V03_LOCUS19413</name>
</gene>
<dbReference type="GO" id="GO:0043252">
    <property type="term" value="P:sodium-independent organic anion transport"/>
    <property type="evidence" value="ECO:0007669"/>
    <property type="project" value="TreeGrafter"/>
</dbReference>
<feature type="transmembrane region" description="Helical" evidence="2">
    <location>
        <begin position="260"/>
        <end position="281"/>
    </location>
</feature>
<dbReference type="PANTHER" id="PTHR11388">
    <property type="entry name" value="ORGANIC ANION TRANSPORTER"/>
    <property type="match status" value="1"/>
</dbReference>
<evidence type="ECO:0000256" key="2">
    <source>
        <dbReference type="SAM" id="Phobius"/>
    </source>
</evidence>
<keyword evidence="2" id="KW-0472">Membrane</keyword>
<dbReference type="GO" id="GO:0016323">
    <property type="term" value="C:basolateral plasma membrane"/>
    <property type="evidence" value="ECO:0007669"/>
    <property type="project" value="TreeGrafter"/>
</dbReference>
<keyword evidence="2" id="KW-1133">Transmembrane helix</keyword>
<dbReference type="EMBL" id="OC882983">
    <property type="protein sequence ID" value="CAD7643048.1"/>
    <property type="molecule type" value="Genomic_DNA"/>
</dbReference>
<sequence length="291" mass="32080">MMIMIGELILALSCAINAAPYFIYGAGTHLLHDDNLLSTTSLINSTKQYEMCTSVNSTLNNLDECTPGSHSTIWPAVITLIIGSAFRGIGYTTYWVIGVPFLDDSVTKDSSPVYMSLANNPGIGRRDPRFIGAWWVGFLMIGVALFLVSLPMCLFPTQLKSASVKVNRKSRGNGFKAMWPVFKRLVKNAVFMFHTFGGVFRYMGLAGYTISQTKYVRAQFHLSSSRASLVTGVTSIFPLVFGIVLGGYGIKWFKPRPLTLVLLMFAVEWFANGGIFTAMFMDCPAVQLPTQ</sequence>
<feature type="transmembrane region" description="Helical" evidence="2">
    <location>
        <begin position="185"/>
        <end position="208"/>
    </location>
</feature>
<evidence type="ECO:0000256" key="3">
    <source>
        <dbReference type="SAM" id="SignalP"/>
    </source>
</evidence>
<keyword evidence="5" id="KW-1185">Reference proteome</keyword>
<organism evidence="4">
    <name type="scientific">Medioppia subpectinata</name>
    <dbReference type="NCBI Taxonomy" id="1979941"/>
    <lineage>
        <taxon>Eukaryota</taxon>
        <taxon>Metazoa</taxon>
        <taxon>Ecdysozoa</taxon>
        <taxon>Arthropoda</taxon>
        <taxon>Chelicerata</taxon>
        <taxon>Arachnida</taxon>
        <taxon>Acari</taxon>
        <taxon>Acariformes</taxon>
        <taxon>Sarcoptiformes</taxon>
        <taxon>Oribatida</taxon>
        <taxon>Brachypylina</taxon>
        <taxon>Oppioidea</taxon>
        <taxon>Oppiidae</taxon>
        <taxon>Medioppia</taxon>
    </lineage>
</organism>
<accession>A0A7R9LJW6</accession>
<keyword evidence="2" id="KW-0812">Transmembrane</keyword>
<dbReference type="Pfam" id="PF03137">
    <property type="entry name" value="OATP"/>
    <property type="match status" value="2"/>
</dbReference>
<evidence type="ECO:0000313" key="5">
    <source>
        <dbReference type="Proteomes" id="UP000759131"/>
    </source>
</evidence>
<feature type="non-terminal residue" evidence="4">
    <location>
        <position position="291"/>
    </location>
</feature>
<protein>
    <submittedName>
        <fullName evidence="4">Uncharacterized protein</fullName>
    </submittedName>
</protein>
<evidence type="ECO:0000313" key="4">
    <source>
        <dbReference type="EMBL" id="CAD7643048.1"/>
    </source>
</evidence>
<feature type="signal peptide" evidence="3">
    <location>
        <begin position="1"/>
        <end position="18"/>
    </location>
</feature>
<feature type="chain" id="PRO_5036403525" evidence="3">
    <location>
        <begin position="19"/>
        <end position="291"/>
    </location>
</feature>
<keyword evidence="1" id="KW-1015">Disulfide bond</keyword>
<feature type="transmembrane region" description="Helical" evidence="2">
    <location>
        <begin position="133"/>
        <end position="155"/>
    </location>
</feature>
<proteinExistence type="predicted"/>